<evidence type="ECO:0000256" key="11">
    <source>
        <dbReference type="PROSITE-ProRule" id="PRU00552"/>
    </source>
</evidence>
<dbReference type="InterPro" id="IPR011545">
    <property type="entry name" value="DEAD/DEAH_box_helicase_dom"/>
</dbReference>
<proteinExistence type="inferred from homology"/>
<dbReference type="EC" id="3.6.4.13" evidence="10"/>
<evidence type="ECO:0000256" key="4">
    <source>
        <dbReference type="ARBA" id="ARBA00022801"/>
    </source>
</evidence>
<dbReference type="Pfam" id="PF00270">
    <property type="entry name" value="DEAD"/>
    <property type="match status" value="1"/>
</dbReference>
<dbReference type="SMART" id="SM00487">
    <property type="entry name" value="DEXDc"/>
    <property type="match status" value="1"/>
</dbReference>
<dbReference type="GO" id="GO:0005829">
    <property type="term" value="C:cytosol"/>
    <property type="evidence" value="ECO:0007669"/>
    <property type="project" value="TreeGrafter"/>
</dbReference>
<evidence type="ECO:0000256" key="6">
    <source>
        <dbReference type="ARBA" id="ARBA00022840"/>
    </source>
</evidence>
<dbReference type="InterPro" id="IPR012677">
    <property type="entry name" value="Nucleotide-bd_a/b_plait_sf"/>
</dbReference>
<dbReference type="Pfam" id="PF25399">
    <property type="entry name" value="DeaD_dimer"/>
    <property type="match status" value="1"/>
</dbReference>
<dbReference type="InterPro" id="IPR000629">
    <property type="entry name" value="RNA-helicase_DEAD-box_CS"/>
</dbReference>
<dbReference type="SUPFAM" id="SSF52540">
    <property type="entry name" value="P-loop containing nucleoside triphosphate hydrolases"/>
    <property type="match status" value="1"/>
</dbReference>
<dbReference type="PROSITE" id="PS51192">
    <property type="entry name" value="HELICASE_ATP_BIND_1"/>
    <property type="match status" value="1"/>
</dbReference>
<dbReference type="GO" id="GO:0003724">
    <property type="term" value="F:RNA helicase activity"/>
    <property type="evidence" value="ECO:0007669"/>
    <property type="project" value="UniProtKB-UniRule"/>
</dbReference>
<dbReference type="PANTHER" id="PTHR47963:SF8">
    <property type="entry name" value="ATP-DEPENDENT RNA HELICASE DEAD"/>
    <property type="match status" value="1"/>
</dbReference>
<feature type="domain" description="Helicase ATP-binding" evidence="13">
    <location>
        <begin position="46"/>
        <end position="217"/>
    </location>
</feature>
<dbReference type="GO" id="GO:0016887">
    <property type="term" value="F:ATP hydrolysis activity"/>
    <property type="evidence" value="ECO:0007669"/>
    <property type="project" value="RHEA"/>
</dbReference>
<dbReference type="GO" id="GO:0033592">
    <property type="term" value="F:RNA strand annealing activity"/>
    <property type="evidence" value="ECO:0007669"/>
    <property type="project" value="TreeGrafter"/>
</dbReference>
<comment type="function">
    <text evidence="10">DEAD-box RNA helicase involved in various cellular processes at low temperature, including ribosome biogenesis, mRNA degradation and translation initiation.</text>
</comment>
<keyword evidence="3 10" id="KW-0547">Nucleotide-binding</keyword>
<accession>A0A0P0UQW2</accession>
<dbReference type="CDD" id="cd12499">
    <property type="entry name" value="RRM_EcCsdA_like"/>
    <property type="match status" value="1"/>
</dbReference>
<dbReference type="EMBL" id="AP013042">
    <property type="protein sequence ID" value="BAS67213.1"/>
    <property type="molecule type" value="Genomic_DNA"/>
</dbReference>
<comment type="subcellular location">
    <subcellularLocation>
        <location evidence="1 10">Cytoplasm</location>
    </subcellularLocation>
</comment>
<feature type="region of interest" description="Disordered" evidence="12">
    <location>
        <begin position="454"/>
        <end position="475"/>
    </location>
</feature>
<dbReference type="GO" id="GO:0006401">
    <property type="term" value="P:RNA catabolic process"/>
    <property type="evidence" value="ECO:0007669"/>
    <property type="project" value="UniProtKB-UniRule"/>
</dbReference>
<feature type="domain" description="DEAD-box RNA helicase Q" evidence="15">
    <location>
        <begin position="15"/>
        <end position="43"/>
    </location>
</feature>
<evidence type="ECO:0000256" key="7">
    <source>
        <dbReference type="ARBA" id="ARBA00022884"/>
    </source>
</evidence>
<gene>
    <name evidence="10 16" type="primary">deaD</name>
    <name evidence="10" type="synonym">csdA</name>
    <name evidence="16" type="ORF">BSEPE_0191</name>
</gene>
<feature type="region of interest" description="Disordered" evidence="12">
    <location>
        <begin position="564"/>
        <end position="616"/>
    </location>
</feature>
<keyword evidence="8 10" id="KW-0346">Stress response</keyword>
<dbReference type="InterPro" id="IPR050547">
    <property type="entry name" value="DEAD_box_RNA_helicases"/>
</dbReference>
<dbReference type="PROSITE" id="PS51195">
    <property type="entry name" value="Q_MOTIF"/>
    <property type="match status" value="1"/>
</dbReference>
<keyword evidence="2 10" id="KW-0963">Cytoplasm</keyword>
<dbReference type="Gene3D" id="3.30.70.330">
    <property type="match status" value="1"/>
</dbReference>
<name>A0A0P0UQW2_9GAMM</name>
<dbReference type="AlphaFoldDB" id="A0A0P0UQW2"/>
<dbReference type="Proteomes" id="UP000067399">
    <property type="component" value="Chromosome"/>
</dbReference>
<keyword evidence="17" id="KW-1185">Reference proteome</keyword>
<feature type="compositionally biased region" description="Basic residues" evidence="12">
    <location>
        <begin position="578"/>
        <end position="592"/>
    </location>
</feature>
<reference evidence="16 17" key="1">
    <citation type="journal article" date="2000" name="Mar. Ecol. Prog. Ser.">
        <title>Phylogenetic characterization of endosymbionts in three hydrothermal vent mussels: influence on host distributions.</title>
        <authorList>
            <person name="Fujiwara Y."/>
            <person name="Takai K."/>
            <person name="Uematsu K."/>
            <person name="Tsuchida S."/>
            <person name="Hunt J.C."/>
            <person name="Hashimoto J."/>
        </authorList>
    </citation>
    <scope>NUCLEOTIDE SEQUENCE [LARGE SCALE GENOMIC DNA]</scope>
    <source>
        <strain evidence="16 17">Myojin Knoll</strain>
    </source>
</reference>
<dbReference type="KEGG" id="ebh:BSEPE_0191"/>
<dbReference type="GO" id="GO:0000027">
    <property type="term" value="P:ribosomal large subunit assembly"/>
    <property type="evidence" value="ECO:0007669"/>
    <property type="project" value="UniProtKB-UniRule"/>
</dbReference>
<dbReference type="GO" id="GO:0005524">
    <property type="term" value="F:ATP binding"/>
    <property type="evidence" value="ECO:0007669"/>
    <property type="project" value="UniProtKB-UniRule"/>
</dbReference>
<dbReference type="PANTHER" id="PTHR47963">
    <property type="entry name" value="DEAD-BOX ATP-DEPENDENT RNA HELICASE 47, MITOCHONDRIAL"/>
    <property type="match status" value="1"/>
</dbReference>
<protein>
    <recommendedName>
        <fullName evidence="10">ATP-dependent RNA helicase DeaD</fullName>
        <ecNumber evidence="10">3.6.4.13</ecNumber>
    </recommendedName>
    <alternativeName>
        <fullName evidence="10">Cold-shock DEAD box protein A</fullName>
    </alternativeName>
</protein>
<dbReference type="OrthoDB" id="9805696at2"/>
<dbReference type="FunFam" id="3.40.50.300:FF:000108">
    <property type="entry name" value="ATP-dependent RNA helicase RhlE"/>
    <property type="match status" value="1"/>
</dbReference>
<organism evidence="16 17">
    <name type="scientific">endosymbiont of Bathymodiolus septemdierum str. Myojin knoll</name>
    <dbReference type="NCBI Taxonomy" id="1303921"/>
    <lineage>
        <taxon>Bacteria</taxon>
        <taxon>Pseudomonadati</taxon>
        <taxon>Pseudomonadota</taxon>
        <taxon>Gammaproteobacteria</taxon>
        <taxon>sulfur-oxidizing symbionts</taxon>
    </lineage>
</organism>
<dbReference type="RefSeq" id="WP_066042754.1">
    <property type="nucleotide sequence ID" value="NZ_AP013042.1"/>
</dbReference>
<evidence type="ECO:0000256" key="10">
    <source>
        <dbReference type="HAMAP-Rule" id="MF_00964"/>
    </source>
</evidence>
<feature type="short sequence motif" description="Q motif" evidence="11">
    <location>
        <begin position="15"/>
        <end position="43"/>
    </location>
</feature>
<evidence type="ECO:0000256" key="3">
    <source>
        <dbReference type="ARBA" id="ARBA00022741"/>
    </source>
</evidence>
<dbReference type="HAMAP" id="MF_00964">
    <property type="entry name" value="DEAD_helicase_DeaD"/>
    <property type="match status" value="1"/>
</dbReference>
<keyword evidence="5 10" id="KW-0347">Helicase</keyword>
<evidence type="ECO:0000256" key="1">
    <source>
        <dbReference type="ARBA" id="ARBA00004496"/>
    </source>
</evidence>
<keyword evidence="7 10" id="KW-0694">RNA-binding</keyword>
<dbReference type="InterPro" id="IPR034415">
    <property type="entry name" value="CsdA_RRM"/>
</dbReference>
<dbReference type="PROSITE" id="PS00039">
    <property type="entry name" value="DEAD_ATP_HELICASE"/>
    <property type="match status" value="1"/>
</dbReference>
<dbReference type="InterPro" id="IPR027417">
    <property type="entry name" value="P-loop_NTPase"/>
</dbReference>
<dbReference type="FunFam" id="3.30.70.330:FF:000068">
    <property type="entry name" value="ATP-dependent RNA helicase DeaD"/>
    <property type="match status" value="1"/>
</dbReference>
<evidence type="ECO:0000256" key="2">
    <source>
        <dbReference type="ARBA" id="ARBA00022490"/>
    </source>
</evidence>
<dbReference type="SMART" id="SM00490">
    <property type="entry name" value="HELICc"/>
    <property type="match status" value="1"/>
</dbReference>
<dbReference type="InterPro" id="IPR005580">
    <property type="entry name" value="DbpA/CsdA_RNA-bd_dom"/>
</dbReference>
<reference evidence="16 17" key="2">
    <citation type="journal article" date="2016" name="ISME J.">
        <title>Heterogeneous composition of key metabolic gene clusters in a vent mussel symbiont population.</title>
        <authorList>
            <person name="Ikuta T."/>
            <person name="Takaki Y."/>
            <person name="Nagai Y."/>
            <person name="Shimamura S."/>
            <person name="Tsuda M."/>
            <person name="Kawagucci S."/>
            <person name="Aoki Y."/>
            <person name="Inoue K."/>
            <person name="Teruya M."/>
            <person name="Satou K."/>
            <person name="Teruya K."/>
            <person name="Shimoji M."/>
            <person name="Tamotsu H."/>
            <person name="Hirano T."/>
            <person name="Maruyama T."/>
            <person name="Yoshida T."/>
        </authorList>
    </citation>
    <scope>NUCLEOTIDE SEQUENCE [LARGE SCALE GENOMIC DNA]</scope>
    <source>
        <strain evidence="16 17">Myojin Knoll</strain>
    </source>
</reference>
<evidence type="ECO:0000259" key="14">
    <source>
        <dbReference type="PROSITE" id="PS51194"/>
    </source>
</evidence>
<evidence type="ECO:0000313" key="16">
    <source>
        <dbReference type="EMBL" id="BAS67213.1"/>
    </source>
</evidence>
<dbReference type="CDD" id="cd18787">
    <property type="entry name" value="SF2_C_DEAD"/>
    <property type="match status" value="1"/>
</dbReference>
<dbReference type="Pfam" id="PF03880">
    <property type="entry name" value="DbpA"/>
    <property type="match status" value="1"/>
</dbReference>
<dbReference type="CDD" id="cd00268">
    <property type="entry name" value="DEADc"/>
    <property type="match status" value="1"/>
</dbReference>
<comment type="catalytic activity">
    <reaction evidence="9 10">
        <text>ATP + H2O = ADP + phosphate + H(+)</text>
        <dbReference type="Rhea" id="RHEA:13065"/>
        <dbReference type="ChEBI" id="CHEBI:15377"/>
        <dbReference type="ChEBI" id="CHEBI:15378"/>
        <dbReference type="ChEBI" id="CHEBI:30616"/>
        <dbReference type="ChEBI" id="CHEBI:43474"/>
        <dbReference type="ChEBI" id="CHEBI:456216"/>
        <dbReference type="EC" id="3.6.4.13"/>
    </reaction>
</comment>
<dbReference type="InterPro" id="IPR014001">
    <property type="entry name" value="Helicase_ATP-bd"/>
</dbReference>
<dbReference type="PROSITE" id="PS51194">
    <property type="entry name" value="HELICASE_CTER"/>
    <property type="match status" value="1"/>
</dbReference>
<feature type="domain" description="Helicase C-terminal" evidence="14">
    <location>
        <begin position="245"/>
        <end position="389"/>
    </location>
</feature>
<feature type="compositionally biased region" description="Basic and acidic residues" evidence="12">
    <location>
        <begin position="457"/>
        <end position="467"/>
    </location>
</feature>
<dbReference type="GO" id="GO:0005840">
    <property type="term" value="C:ribosome"/>
    <property type="evidence" value="ECO:0007669"/>
    <property type="project" value="TreeGrafter"/>
</dbReference>
<evidence type="ECO:0000256" key="8">
    <source>
        <dbReference type="ARBA" id="ARBA00023016"/>
    </source>
</evidence>
<dbReference type="GO" id="GO:0070417">
    <property type="term" value="P:cellular response to cold"/>
    <property type="evidence" value="ECO:0007669"/>
    <property type="project" value="InterPro"/>
</dbReference>
<evidence type="ECO:0000259" key="15">
    <source>
        <dbReference type="PROSITE" id="PS51195"/>
    </source>
</evidence>
<keyword evidence="4 10" id="KW-0378">Hydrolase</keyword>
<dbReference type="InterPro" id="IPR044742">
    <property type="entry name" value="DEAD/DEAH_RhlB"/>
</dbReference>
<evidence type="ECO:0000313" key="17">
    <source>
        <dbReference type="Proteomes" id="UP000067399"/>
    </source>
</evidence>
<dbReference type="Gene3D" id="3.40.50.300">
    <property type="entry name" value="P-loop containing nucleotide triphosphate hydrolases"/>
    <property type="match status" value="2"/>
</dbReference>
<comment type="similarity">
    <text evidence="10">Belongs to the DEAD box helicase family. DeaD/CsdA subfamily.</text>
</comment>
<dbReference type="InterPro" id="IPR014014">
    <property type="entry name" value="RNA_helicase_DEAD_Q_motif"/>
</dbReference>
<dbReference type="InterPro" id="IPR001650">
    <property type="entry name" value="Helicase_C-like"/>
</dbReference>
<dbReference type="Pfam" id="PF00271">
    <property type="entry name" value="Helicase_C"/>
    <property type="match status" value="1"/>
</dbReference>
<keyword evidence="6 10" id="KW-0067">ATP-binding</keyword>
<evidence type="ECO:0000256" key="12">
    <source>
        <dbReference type="SAM" id="MobiDB-lite"/>
    </source>
</evidence>
<feature type="compositionally biased region" description="Basic residues" evidence="12">
    <location>
        <begin position="607"/>
        <end position="616"/>
    </location>
</feature>
<dbReference type="STRING" id="1303921.BSEPE_0191"/>
<sequence length="616" mass="68710">MSDSQEKQENNKPQIKFSDLGLSDSILGVLDKIGYETPSPIQEQCINYLLDGKDVIGQAQTGTGKTAAFALPLLDKINLDLNAPQLLILTPTRELAIQVSEAVQTYARGLKGFHVLPIYGGQSYDVQLRPLKRGVHAVVGTPGRVMDHIKRGTLKLDNLKSFVLDEADEMLKMGFIDDIKWVMERIPEARQIALFSATMPTVIKKVAEKFLNNPKIVQVKNKTETALTITQKYMMVSNMAMKLDALTRILEVISFDAMIVFARTKTMTVELEEKLSARGFSVAAINGDIAQNQRERIINNYKKGKIDILVATDVAARGLDVQRISHVVNYDIPQDAETYVHRIGRTGRAGRSGEAILFVSNRERRMLNTIERVTRQKIEPIELPTAKIINAKRIETFKNNISDTINNQNLEVFEKLVTEFQEANPELESVKVAAALAFIAQGKEPLLISDKTQSFGREQRQGEEKTISTEASPLKDNPQVPMLRYRVDVGNNNSVKPGNILGAVANEADIDSEYIGSIQIFDNFSTVDLPDEMPKEVLTLLQKTVVCGKRLNIVALTDKNNTARIGGSNFNGGDRDRKFGRKKFSKDRRSKGKSSNYKGKGSDGNNRRSKKPKFSR</sequence>
<evidence type="ECO:0000256" key="9">
    <source>
        <dbReference type="ARBA" id="ARBA00047984"/>
    </source>
</evidence>
<evidence type="ECO:0000259" key="13">
    <source>
        <dbReference type="PROSITE" id="PS51192"/>
    </source>
</evidence>
<evidence type="ECO:0000256" key="5">
    <source>
        <dbReference type="ARBA" id="ARBA00022806"/>
    </source>
</evidence>
<dbReference type="InterPro" id="IPR057325">
    <property type="entry name" value="DeaD_dimer"/>
</dbReference>
<dbReference type="InterPro" id="IPR028618">
    <property type="entry name" value="DEAD_helicase_DeaD"/>
</dbReference>